<evidence type="ECO:0000256" key="1">
    <source>
        <dbReference type="ARBA" id="ARBA00007992"/>
    </source>
</evidence>
<gene>
    <name evidence="7" type="ORF">OH76DRAFT_1387560</name>
</gene>
<evidence type="ECO:0000256" key="3">
    <source>
        <dbReference type="ARBA" id="ARBA00022827"/>
    </source>
</evidence>
<dbReference type="PANTHER" id="PTHR13789:SF147">
    <property type="entry name" value="PUTATIVE (AFU_ORTHOLOGUE AFUA_2G01950)-RELATED"/>
    <property type="match status" value="1"/>
</dbReference>
<dbReference type="OrthoDB" id="9993796at2759"/>
<keyword evidence="3" id="KW-0274">FAD</keyword>
<proteinExistence type="inferred from homology"/>
<evidence type="ECO:0000256" key="5">
    <source>
        <dbReference type="ARBA" id="ARBA00023033"/>
    </source>
</evidence>
<keyword evidence="5" id="KW-0503">Monooxygenase</keyword>
<organism evidence="7 8">
    <name type="scientific">Lentinus brumalis</name>
    <dbReference type="NCBI Taxonomy" id="2498619"/>
    <lineage>
        <taxon>Eukaryota</taxon>
        <taxon>Fungi</taxon>
        <taxon>Dikarya</taxon>
        <taxon>Basidiomycota</taxon>
        <taxon>Agaricomycotina</taxon>
        <taxon>Agaricomycetes</taxon>
        <taxon>Polyporales</taxon>
        <taxon>Polyporaceae</taxon>
        <taxon>Lentinus</taxon>
    </lineage>
</organism>
<evidence type="ECO:0000256" key="2">
    <source>
        <dbReference type="ARBA" id="ARBA00022630"/>
    </source>
</evidence>
<protein>
    <submittedName>
        <fullName evidence="7">FAD/NAD(P)-binding domain-containing protein</fullName>
    </submittedName>
</protein>
<accession>A0A371CZN0</accession>
<dbReference type="STRING" id="139420.A0A371CZN0"/>
<dbReference type="InterPro" id="IPR050493">
    <property type="entry name" value="FAD-dep_Monooxygenase_BioMet"/>
</dbReference>
<dbReference type="Proteomes" id="UP000256964">
    <property type="component" value="Unassembled WGS sequence"/>
</dbReference>
<feature type="domain" description="FAD-binding" evidence="6">
    <location>
        <begin position="82"/>
        <end position="429"/>
    </location>
</feature>
<dbReference type="SUPFAM" id="SSF54373">
    <property type="entry name" value="FAD-linked reductases, C-terminal domain"/>
    <property type="match status" value="1"/>
</dbReference>
<dbReference type="FunFam" id="3.50.50.60:FF:000115">
    <property type="entry name" value="Salicylate hydroxylase, putative"/>
    <property type="match status" value="1"/>
</dbReference>
<evidence type="ECO:0000313" key="7">
    <source>
        <dbReference type="EMBL" id="RDX45746.1"/>
    </source>
</evidence>
<dbReference type="PRINTS" id="PR00420">
    <property type="entry name" value="RNGMNOXGNASE"/>
</dbReference>
<keyword evidence="8" id="KW-1185">Reference proteome</keyword>
<dbReference type="GO" id="GO:0004497">
    <property type="term" value="F:monooxygenase activity"/>
    <property type="evidence" value="ECO:0007669"/>
    <property type="project" value="UniProtKB-KW"/>
</dbReference>
<evidence type="ECO:0000313" key="8">
    <source>
        <dbReference type="Proteomes" id="UP000256964"/>
    </source>
</evidence>
<name>A0A371CZN0_9APHY</name>
<reference evidence="7 8" key="1">
    <citation type="journal article" date="2018" name="Biotechnol. Biofuels">
        <title>Integrative visual omics of the white-rot fungus Polyporus brumalis exposes the biotechnological potential of its oxidative enzymes for delignifying raw plant biomass.</title>
        <authorList>
            <person name="Miyauchi S."/>
            <person name="Rancon A."/>
            <person name="Drula E."/>
            <person name="Hage H."/>
            <person name="Chaduli D."/>
            <person name="Favel A."/>
            <person name="Grisel S."/>
            <person name="Henrissat B."/>
            <person name="Herpoel-Gimbert I."/>
            <person name="Ruiz-Duenas F.J."/>
            <person name="Chevret D."/>
            <person name="Hainaut M."/>
            <person name="Lin J."/>
            <person name="Wang M."/>
            <person name="Pangilinan J."/>
            <person name="Lipzen A."/>
            <person name="Lesage-Meessen L."/>
            <person name="Navarro D."/>
            <person name="Riley R."/>
            <person name="Grigoriev I.V."/>
            <person name="Zhou S."/>
            <person name="Raouche S."/>
            <person name="Rosso M.N."/>
        </authorList>
    </citation>
    <scope>NUCLEOTIDE SEQUENCE [LARGE SCALE GENOMIC DNA]</scope>
    <source>
        <strain evidence="7 8">BRFM 1820</strain>
    </source>
</reference>
<dbReference type="AlphaFoldDB" id="A0A371CZN0"/>
<dbReference type="InterPro" id="IPR002938">
    <property type="entry name" value="FAD-bd"/>
</dbReference>
<evidence type="ECO:0000259" key="6">
    <source>
        <dbReference type="Pfam" id="PF01494"/>
    </source>
</evidence>
<dbReference type="Pfam" id="PF01494">
    <property type="entry name" value="FAD_binding_3"/>
    <property type="match status" value="1"/>
</dbReference>
<dbReference type="InterPro" id="IPR036188">
    <property type="entry name" value="FAD/NAD-bd_sf"/>
</dbReference>
<evidence type="ECO:0000256" key="4">
    <source>
        <dbReference type="ARBA" id="ARBA00023002"/>
    </source>
</evidence>
<comment type="similarity">
    <text evidence="1">Belongs to the paxM FAD-dependent monooxygenase family.</text>
</comment>
<dbReference type="GO" id="GO:0071949">
    <property type="term" value="F:FAD binding"/>
    <property type="evidence" value="ECO:0007669"/>
    <property type="project" value="InterPro"/>
</dbReference>
<sequence length="519" mass="56842">MVRPASPLLPITSAQGIHIVSTIKPINAISSPHPLDLHITAFALPSLSAMATSHTDSAVNVEGVSEHTPPYDGRKTEHPLHILIIGCGMGGLAAAHCLGKAGHKVTVFEAASAIGEVGAGIQVTPNVSRLLRRWGAGDALEAVGVRPEALVLRRYATGERVGYTRWSDMEDQYGAPYHHVHRADLHKMLFDLAAPYMTLRLKAAVVSVDPDAPSITLASGEVVHGDLILGADGVKSLTQRVVLGHTNPAEPTGDAAYRAIIPSSLLASDPELKELVDTPEMTGWMGPGRHVMGYNIRRKQEYNVVLLHPDDDSVESWSAEGSADKMRADFADYEPRVRKILSFVTSTLKWRLMDRKPLQTWIHPSYRVVLLGDACHPMLPYRAQGAAMAIEDAAVLGNLLSRLTSPTQLKPLLQAYEDLRLPRTAETQRQSRLNQKIFHLPDGPEQEQRDADMRRAAEAELKRAAHEQRVHREAGNANQWADEDKNVAQFGYDADEAVERWWKEGGEKLTNAAGAAIRT</sequence>
<dbReference type="PANTHER" id="PTHR13789">
    <property type="entry name" value="MONOOXYGENASE"/>
    <property type="match status" value="1"/>
</dbReference>
<dbReference type="SUPFAM" id="SSF51905">
    <property type="entry name" value="FAD/NAD(P)-binding domain"/>
    <property type="match status" value="1"/>
</dbReference>
<keyword evidence="4" id="KW-0560">Oxidoreductase</keyword>
<dbReference type="Gene3D" id="3.50.50.60">
    <property type="entry name" value="FAD/NAD(P)-binding domain"/>
    <property type="match status" value="1"/>
</dbReference>
<dbReference type="EMBL" id="KZ857434">
    <property type="protein sequence ID" value="RDX45746.1"/>
    <property type="molecule type" value="Genomic_DNA"/>
</dbReference>
<keyword evidence="2" id="KW-0285">Flavoprotein</keyword>